<dbReference type="InterPro" id="IPR037151">
    <property type="entry name" value="AlkB-like_sf"/>
</dbReference>
<dbReference type="EMBL" id="JACGCI010000008">
    <property type="protein sequence ID" value="KAF6761943.1"/>
    <property type="molecule type" value="Genomic_DNA"/>
</dbReference>
<gene>
    <name evidence="3" type="ORF">DFP72DRAFT_877540</name>
</gene>
<dbReference type="GO" id="GO:0006974">
    <property type="term" value="P:DNA damage response"/>
    <property type="evidence" value="ECO:0007669"/>
    <property type="project" value="InterPro"/>
</dbReference>
<dbReference type="GO" id="GO:0006631">
    <property type="term" value="P:fatty acid metabolic process"/>
    <property type="evidence" value="ECO:0007669"/>
    <property type="project" value="TreeGrafter"/>
</dbReference>
<dbReference type="GO" id="GO:0005759">
    <property type="term" value="C:mitochondrial matrix"/>
    <property type="evidence" value="ECO:0007669"/>
    <property type="project" value="TreeGrafter"/>
</dbReference>
<dbReference type="InterPro" id="IPR032870">
    <property type="entry name" value="ALKBH7-like"/>
</dbReference>
<comment type="caution">
    <text evidence="3">The sequence shown here is derived from an EMBL/GenBank/DDBJ whole genome shotgun (WGS) entry which is preliminary data.</text>
</comment>
<dbReference type="SUPFAM" id="SSF51197">
    <property type="entry name" value="Clavaminate synthase-like"/>
    <property type="match status" value="1"/>
</dbReference>
<dbReference type="PROSITE" id="PS51471">
    <property type="entry name" value="FE2OG_OXY"/>
    <property type="match status" value="1"/>
</dbReference>
<proteinExistence type="predicted"/>
<dbReference type="InterPro" id="IPR027450">
    <property type="entry name" value="AlkB-like"/>
</dbReference>
<organism evidence="3 4">
    <name type="scientific">Ephemerocybe angulata</name>
    <dbReference type="NCBI Taxonomy" id="980116"/>
    <lineage>
        <taxon>Eukaryota</taxon>
        <taxon>Fungi</taxon>
        <taxon>Dikarya</taxon>
        <taxon>Basidiomycota</taxon>
        <taxon>Agaricomycotina</taxon>
        <taxon>Agaricomycetes</taxon>
        <taxon>Agaricomycetidae</taxon>
        <taxon>Agaricales</taxon>
        <taxon>Agaricineae</taxon>
        <taxon>Psathyrellaceae</taxon>
        <taxon>Ephemerocybe</taxon>
    </lineage>
</organism>
<evidence type="ECO:0000256" key="1">
    <source>
        <dbReference type="SAM" id="MobiDB-lite"/>
    </source>
</evidence>
<feature type="compositionally biased region" description="Low complexity" evidence="1">
    <location>
        <begin position="31"/>
        <end position="49"/>
    </location>
</feature>
<dbReference type="PANTHER" id="PTHR21052:SF0">
    <property type="entry name" value="ALPHA-KETOGLUTARATE-DEPENDENT DIOXYGENASE ALKB HOMOLOG 7, MITOCHONDRIAL"/>
    <property type="match status" value="1"/>
</dbReference>
<evidence type="ECO:0000313" key="4">
    <source>
        <dbReference type="Proteomes" id="UP000521943"/>
    </source>
</evidence>
<feature type="compositionally biased region" description="Polar residues" evidence="1">
    <location>
        <begin position="1"/>
        <end position="12"/>
    </location>
</feature>
<accession>A0A8H6MAG2</accession>
<dbReference type="Proteomes" id="UP000521943">
    <property type="component" value="Unassembled WGS sequence"/>
</dbReference>
<name>A0A8H6MAG2_9AGAR</name>
<protein>
    <recommendedName>
        <fullName evidence="2">Fe2OG dioxygenase domain-containing protein</fullName>
    </recommendedName>
</protein>
<dbReference type="Gene3D" id="2.60.120.590">
    <property type="entry name" value="Alpha-ketoglutarate-dependent dioxygenase AlkB-like"/>
    <property type="match status" value="1"/>
</dbReference>
<sequence>MNRGDSSSTSGTGPRDTEAQGLHVVIPALEGPSPDGATDSGSSDASYDSLFDQDASDEGLPPVALDVAPPIQGLYFDQSIRVPEGLAESVVAYCKDKYFNAPGANQVMLFGRAPEASLTEPPSAKETTDALTGFPPVLLSLLESLSTLLIPILPEETYSLLFPTTPTQARQAIINLYEPGEGITPHVDLLGRYDDGIVGVSFGSGSAMRFDKVDDGEPEDFEDPSLEEPARRRWDVYLPERSVIVLTEEARYDWTHGIDKRTRDYVCDPEEGGKWVDRGVRMSVTFRWMLGGADVLF</sequence>
<dbReference type="GO" id="GO:0016706">
    <property type="term" value="F:2-oxoglutarate-dependent dioxygenase activity"/>
    <property type="evidence" value="ECO:0007669"/>
    <property type="project" value="TreeGrafter"/>
</dbReference>
<dbReference type="Pfam" id="PF13532">
    <property type="entry name" value="2OG-FeII_Oxy_2"/>
    <property type="match status" value="1"/>
</dbReference>
<dbReference type="InterPro" id="IPR005123">
    <property type="entry name" value="Oxoglu/Fe-dep_dioxygenase_dom"/>
</dbReference>
<evidence type="ECO:0000313" key="3">
    <source>
        <dbReference type="EMBL" id="KAF6761943.1"/>
    </source>
</evidence>
<evidence type="ECO:0000259" key="2">
    <source>
        <dbReference type="PROSITE" id="PS51471"/>
    </source>
</evidence>
<feature type="domain" description="Fe2OG dioxygenase" evidence="2">
    <location>
        <begin position="165"/>
        <end position="290"/>
    </location>
</feature>
<keyword evidence="4" id="KW-1185">Reference proteome</keyword>
<dbReference type="AlphaFoldDB" id="A0A8H6MAG2"/>
<feature type="region of interest" description="Disordered" evidence="1">
    <location>
        <begin position="1"/>
        <end position="55"/>
    </location>
</feature>
<reference evidence="3 4" key="1">
    <citation type="submission" date="2020-07" db="EMBL/GenBank/DDBJ databases">
        <title>Comparative genomics of pyrophilous fungi reveals a link between fire events and developmental genes.</title>
        <authorList>
            <consortium name="DOE Joint Genome Institute"/>
            <person name="Steindorff A.S."/>
            <person name="Carver A."/>
            <person name="Calhoun S."/>
            <person name="Stillman K."/>
            <person name="Liu H."/>
            <person name="Lipzen A."/>
            <person name="Pangilinan J."/>
            <person name="Labutti K."/>
            <person name="Bruns T.D."/>
            <person name="Grigoriev I.V."/>
        </authorList>
    </citation>
    <scope>NUCLEOTIDE SEQUENCE [LARGE SCALE GENOMIC DNA]</scope>
    <source>
        <strain evidence="3 4">CBS 144469</strain>
    </source>
</reference>
<dbReference type="PANTHER" id="PTHR21052">
    <property type="entry name" value="SPERMATOGENESIS ASSOCIATED 11-RELATED"/>
    <property type="match status" value="1"/>
</dbReference>
<dbReference type="OrthoDB" id="412814at2759"/>